<sequence length="77" mass="9180">MEIQEMLTQMRGQGMTIKTVTQSAGMFKGSVRRRRPAFDDWLHQLSHNDRLPRGRYFRGKRPGRPLIIVDEFWQQFS</sequence>
<accession>A0AAN2FHQ5</accession>
<organism evidence="1 2">
    <name type="scientific">Enterobacter agglomerans</name>
    <name type="common">Erwinia herbicola</name>
    <name type="synonym">Pantoea agglomerans</name>
    <dbReference type="NCBI Taxonomy" id="549"/>
    <lineage>
        <taxon>Bacteria</taxon>
        <taxon>Pseudomonadati</taxon>
        <taxon>Pseudomonadota</taxon>
        <taxon>Gammaproteobacteria</taxon>
        <taxon>Enterobacterales</taxon>
        <taxon>Erwiniaceae</taxon>
        <taxon>Pantoea</taxon>
        <taxon>Pantoea agglomerans group</taxon>
    </lineage>
</organism>
<gene>
    <name evidence="1" type="ORF">DAPPPG734_24080</name>
</gene>
<geneLocation type="plasmid" evidence="1 2">
    <name>P2</name>
</geneLocation>
<dbReference type="AlphaFoldDB" id="A0AAN2FHQ5"/>
<reference evidence="1" key="1">
    <citation type="submission" date="2022-05" db="EMBL/GenBank/DDBJ databases">
        <authorList>
            <person name="Pothier F. J."/>
        </authorList>
    </citation>
    <scope>NUCLEOTIDE SEQUENCE</scope>
    <source>
        <strain evidence="1">DAPP-PG734</strain>
        <plasmid evidence="1">P2</plasmid>
    </source>
</reference>
<protein>
    <submittedName>
        <fullName evidence="1">Uncharacterized protein</fullName>
    </submittedName>
</protein>
<name>A0AAN2FHQ5_ENTAG</name>
<dbReference type="RefSeq" id="WP_033764704.1">
    <property type="nucleotide sequence ID" value="NZ_JNVA01000110.1"/>
</dbReference>
<keyword evidence="1" id="KW-0614">Plasmid</keyword>
<dbReference type="Proteomes" id="UP001158961">
    <property type="component" value="Plasmid P2"/>
</dbReference>
<dbReference type="EMBL" id="OW970317">
    <property type="protein sequence ID" value="CAH6376076.1"/>
    <property type="molecule type" value="Genomic_DNA"/>
</dbReference>
<proteinExistence type="predicted"/>
<evidence type="ECO:0000313" key="1">
    <source>
        <dbReference type="EMBL" id="CAH6376076.1"/>
    </source>
</evidence>
<evidence type="ECO:0000313" key="2">
    <source>
        <dbReference type="Proteomes" id="UP001158961"/>
    </source>
</evidence>